<name>A0A210QGI9_MIZYE</name>
<feature type="region of interest" description="Disordered" evidence="13">
    <location>
        <begin position="516"/>
        <end position="535"/>
    </location>
</feature>
<feature type="region of interest" description="Disordered" evidence="13">
    <location>
        <begin position="715"/>
        <end position="741"/>
    </location>
</feature>
<feature type="compositionally biased region" description="Basic residues" evidence="13">
    <location>
        <begin position="894"/>
        <end position="907"/>
    </location>
</feature>
<dbReference type="OrthoDB" id="420187at2759"/>
<feature type="compositionally biased region" description="Polar residues" evidence="13">
    <location>
        <begin position="1139"/>
        <end position="1156"/>
    </location>
</feature>
<dbReference type="Proteomes" id="UP000242188">
    <property type="component" value="Unassembled WGS sequence"/>
</dbReference>
<dbReference type="GO" id="GO:0004843">
    <property type="term" value="F:cysteine-type deubiquitinase activity"/>
    <property type="evidence" value="ECO:0007669"/>
    <property type="project" value="UniProtKB-EC"/>
</dbReference>
<dbReference type="SUPFAM" id="SSF54001">
    <property type="entry name" value="Cysteine proteinases"/>
    <property type="match status" value="1"/>
</dbReference>
<feature type="region of interest" description="Disordered" evidence="13">
    <location>
        <begin position="470"/>
        <end position="511"/>
    </location>
</feature>
<dbReference type="GO" id="GO:0016579">
    <property type="term" value="P:protein deubiquitination"/>
    <property type="evidence" value="ECO:0007669"/>
    <property type="project" value="InterPro"/>
</dbReference>
<feature type="region of interest" description="Disordered" evidence="13">
    <location>
        <begin position="73"/>
        <end position="99"/>
    </location>
</feature>
<dbReference type="AlphaFoldDB" id="A0A210QGI9"/>
<dbReference type="GO" id="GO:0005829">
    <property type="term" value="C:cytosol"/>
    <property type="evidence" value="ECO:0007669"/>
    <property type="project" value="TreeGrafter"/>
</dbReference>
<dbReference type="Gene3D" id="3.90.70.10">
    <property type="entry name" value="Cysteine proteinases"/>
    <property type="match status" value="1"/>
</dbReference>
<dbReference type="PROSITE" id="PS00972">
    <property type="entry name" value="USP_1"/>
    <property type="match status" value="1"/>
</dbReference>
<feature type="region of interest" description="Disordered" evidence="13">
    <location>
        <begin position="431"/>
        <end position="452"/>
    </location>
</feature>
<evidence type="ECO:0000256" key="1">
    <source>
        <dbReference type="ARBA" id="ARBA00000707"/>
    </source>
</evidence>
<keyword evidence="16" id="KW-1185">Reference proteome</keyword>
<evidence type="ECO:0000256" key="7">
    <source>
        <dbReference type="ARBA" id="ARBA00022807"/>
    </source>
</evidence>
<keyword evidence="6 15" id="KW-0378">Hydrolase</keyword>
<evidence type="ECO:0000256" key="10">
    <source>
        <dbReference type="ARBA" id="ARBA00042154"/>
    </source>
</evidence>
<feature type="compositionally biased region" description="Basic and acidic residues" evidence="13">
    <location>
        <begin position="976"/>
        <end position="985"/>
    </location>
</feature>
<feature type="compositionally biased region" description="Basic and acidic residues" evidence="13">
    <location>
        <begin position="1083"/>
        <end position="1101"/>
    </location>
</feature>
<comment type="similarity">
    <text evidence="2">Belongs to the peptidase C19 family.</text>
</comment>
<dbReference type="EC" id="3.4.19.12" evidence="3"/>
<dbReference type="FunFam" id="3.90.70.10:FF:000119">
    <property type="entry name" value="Ubiquitin specific peptidase 36"/>
    <property type="match status" value="1"/>
</dbReference>
<dbReference type="PANTHER" id="PTHR24006">
    <property type="entry name" value="UBIQUITIN CARBOXYL-TERMINAL HYDROLASE"/>
    <property type="match status" value="1"/>
</dbReference>
<evidence type="ECO:0000259" key="14">
    <source>
        <dbReference type="PROSITE" id="PS50235"/>
    </source>
</evidence>
<feature type="region of interest" description="Disordered" evidence="13">
    <location>
        <begin position="568"/>
        <end position="600"/>
    </location>
</feature>
<reference evidence="15 16" key="1">
    <citation type="journal article" date="2017" name="Nat. Ecol. Evol.">
        <title>Scallop genome provides insights into evolution of bilaterian karyotype and development.</title>
        <authorList>
            <person name="Wang S."/>
            <person name="Zhang J."/>
            <person name="Jiao W."/>
            <person name="Li J."/>
            <person name="Xun X."/>
            <person name="Sun Y."/>
            <person name="Guo X."/>
            <person name="Huan P."/>
            <person name="Dong B."/>
            <person name="Zhang L."/>
            <person name="Hu X."/>
            <person name="Sun X."/>
            <person name="Wang J."/>
            <person name="Zhao C."/>
            <person name="Wang Y."/>
            <person name="Wang D."/>
            <person name="Huang X."/>
            <person name="Wang R."/>
            <person name="Lv J."/>
            <person name="Li Y."/>
            <person name="Zhang Z."/>
            <person name="Liu B."/>
            <person name="Lu W."/>
            <person name="Hui Y."/>
            <person name="Liang J."/>
            <person name="Zhou Z."/>
            <person name="Hou R."/>
            <person name="Li X."/>
            <person name="Liu Y."/>
            <person name="Li H."/>
            <person name="Ning X."/>
            <person name="Lin Y."/>
            <person name="Zhao L."/>
            <person name="Xing Q."/>
            <person name="Dou J."/>
            <person name="Li Y."/>
            <person name="Mao J."/>
            <person name="Guo H."/>
            <person name="Dou H."/>
            <person name="Li T."/>
            <person name="Mu C."/>
            <person name="Jiang W."/>
            <person name="Fu Q."/>
            <person name="Fu X."/>
            <person name="Miao Y."/>
            <person name="Liu J."/>
            <person name="Yu Q."/>
            <person name="Li R."/>
            <person name="Liao H."/>
            <person name="Li X."/>
            <person name="Kong Y."/>
            <person name="Jiang Z."/>
            <person name="Chourrout D."/>
            <person name="Li R."/>
            <person name="Bao Z."/>
        </authorList>
    </citation>
    <scope>NUCLEOTIDE SEQUENCE [LARGE SCALE GENOMIC DNA]</scope>
    <source>
        <strain evidence="15 16">PY_sf001</strain>
    </source>
</reference>
<feature type="region of interest" description="Disordered" evidence="13">
    <location>
        <begin position="1074"/>
        <end position="1156"/>
    </location>
</feature>
<dbReference type="EMBL" id="NEDP02003771">
    <property type="protein sequence ID" value="OWF47819.1"/>
    <property type="molecule type" value="Genomic_DNA"/>
</dbReference>
<evidence type="ECO:0000256" key="13">
    <source>
        <dbReference type="SAM" id="MobiDB-lite"/>
    </source>
</evidence>
<evidence type="ECO:0000256" key="12">
    <source>
        <dbReference type="ARBA" id="ARBA00043009"/>
    </source>
</evidence>
<feature type="domain" description="USP" evidence="14">
    <location>
        <begin position="121"/>
        <end position="423"/>
    </location>
</feature>
<evidence type="ECO:0000313" key="15">
    <source>
        <dbReference type="EMBL" id="OWF47819.1"/>
    </source>
</evidence>
<dbReference type="InterPro" id="IPR038765">
    <property type="entry name" value="Papain-like_cys_pep_sf"/>
</dbReference>
<dbReference type="PROSITE" id="PS50235">
    <property type="entry name" value="USP_3"/>
    <property type="match status" value="1"/>
</dbReference>
<sequence>MPASSSENIGQIEESLKSSLAGEESLDSQLLSSSKQVLLHKIDFKPAEKPYSLQVDSLRAKYIPLNQFKKYSTEQNGSNKQKEGSRMNGEGDGDSLPTPKVVLYPEEKVQLEWRKMQKIGAGLVNMGNTCFLNSTLQCLTYTAPLVNFCLSNEHSTTCKQAGFCMMCELQRHVKRCYENSGNAIKPQSVLQKLRMIAKHMHWGRQEDAHEFLRYVVDAMQRSCLNGHNKLDKFSKETTVVNQIFGGFLRSQVQCMRCKEMSNTYDPFLDVSLDIKAVQTLEKALEKYVHPETLDNDNAYMCTKCKQKVPAHKRFSIHKAPNILTISLKRFDYNRLMGKVSRHIQFPEKLNLRPYMSYRQGEKVMYQLYAVLVHSGFSCNSGHYYCYVKSPSQIWYCMNDSMVQQVSATRVLSCEAYLLFYIKSKPSLMSSKSIPRPLNNKTPVIGPSLPPNHTINNKKFRVNGVISGPSNDLGSSVARKHHSSSSLSSSTQVHKSTSEPSLSTPLPDKRDRVAFGIKPQTYVKQQSATEDKPRIVMQIKNGKVTTFEKSPNGKSKIVKDSDQVKSLLVPYGDDSESDSENTNSATKGKKTETKSSSVKKEDKKFGLPLFSQKNIRRHLDDSAVVFDKKLNATTSVPGNANLLDTKGHGGEDSKNHRLDGLNLMVSPSKDLTLQFSDKSAFSPGKRILGDNPSISCVTNLVPAGSSKVNSTTNWQVFNQDSAPSPSVGSSSSRDSVNSTTEWTVMGNKDMTVYPKVPERQFPGWKVQGNEKVWEEGNNKSSLSSPDTRRASEECAEGLRTVCDKSDDKCTTETQSNSSSDMVSSKSSTMNQISEAMDDKSVDISDKQSLLSESLSVCSDGKQSIQKKHKKHKKHKKEHKDFKYQELVHDSDSSGRVKKHKKKKHKLKKELKSTDHGIDKKRFINGEKEEEEKGPHKKSESESEDSEEFVWVEKTKDSFKGPCGDDKTSENKVPVQSWDHHIKDGYKRPNNGPSGDAKSGQYWDGTKKARVADELEKSSNHVYGSSVVSWNGGKSSLDLEADRERERKRAWSDAYDEEFDRGKVKKVKKNYADFNFLPNNNFQKMQDDRNQDRNRWKGSHEGSSHYNNGYNNGTNGSHHKSSNGPHFHSYHSEHRHRDNNRSYFQHTGHSSSAKYHKH</sequence>
<gene>
    <name evidence="15" type="ORF">KP79_PYT06105</name>
</gene>
<feature type="compositionally biased region" description="Low complexity" evidence="13">
    <location>
        <begin position="719"/>
        <end position="737"/>
    </location>
</feature>
<dbReference type="InterPro" id="IPR028889">
    <property type="entry name" value="USP"/>
</dbReference>
<feature type="compositionally biased region" description="Basic and acidic residues" evidence="13">
    <location>
        <begin position="588"/>
        <end position="600"/>
    </location>
</feature>
<protein>
    <recommendedName>
        <fullName evidence="8">Ubiquitin carboxyl-terminal hydrolase 36</fullName>
        <ecNumber evidence="3">3.4.19.12</ecNumber>
    </recommendedName>
    <alternativeName>
        <fullName evidence="11">Deubiquitinating enzyme 36</fullName>
    </alternativeName>
    <alternativeName>
        <fullName evidence="10">Protein scrawny</fullName>
    </alternativeName>
    <alternativeName>
        <fullName evidence="9">Ubiquitin thioesterase 36</fullName>
    </alternativeName>
    <alternativeName>
        <fullName evidence="12">Ubiquitin-specific-processing protease 36</fullName>
    </alternativeName>
</protein>
<feature type="compositionally biased region" description="Polar residues" evidence="13">
    <location>
        <begin position="1022"/>
        <end position="1032"/>
    </location>
</feature>
<feature type="region of interest" description="Disordered" evidence="13">
    <location>
        <begin position="1022"/>
        <end position="1052"/>
    </location>
</feature>
<keyword evidence="7" id="KW-0788">Thiol protease</keyword>
<feature type="compositionally biased region" description="Basic and acidic residues" evidence="13">
    <location>
        <begin position="949"/>
        <end position="968"/>
    </location>
</feature>
<feature type="compositionally biased region" description="Low complexity" evidence="13">
    <location>
        <begin position="483"/>
        <end position="505"/>
    </location>
</feature>
<keyword evidence="5" id="KW-0833">Ubl conjugation pathway</keyword>
<dbReference type="Pfam" id="PF00443">
    <property type="entry name" value="UCH"/>
    <property type="match status" value="1"/>
</dbReference>
<feature type="compositionally biased region" description="Basic residues" evidence="13">
    <location>
        <begin position="863"/>
        <end position="876"/>
    </location>
</feature>
<dbReference type="CDD" id="cd02661">
    <property type="entry name" value="Peptidase_C19E"/>
    <property type="match status" value="1"/>
</dbReference>
<organism evidence="15 16">
    <name type="scientific">Mizuhopecten yessoensis</name>
    <name type="common">Japanese scallop</name>
    <name type="synonym">Patinopecten yessoensis</name>
    <dbReference type="NCBI Taxonomy" id="6573"/>
    <lineage>
        <taxon>Eukaryota</taxon>
        <taxon>Metazoa</taxon>
        <taxon>Spiralia</taxon>
        <taxon>Lophotrochozoa</taxon>
        <taxon>Mollusca</taxon>
        <taxon>Bivalvia</taxon>
        <taxon>Autobranchia</taxon>
        <taxon>Pteriomorphia</taxon>
        <taxon>Pectinida</taxon>
        <taxon>Pectinoidea</taxon>
        <taxon>Pectinidae</taxon>
        <taxon>Mizuhopecten</taxon>
    </lineage>
</organism>
<feature type="region of interest" description="Disordered" evidence="13">
    <location>
        <begin position="767"/>
        <end position="791"/>
    </location>
</feature>
<feature type="compositionally biased region" description="Basic and acidic residues" evidence="13">
    <location>
        <begin position="1038"/>
        <end position="1049"/>
    </location>
</feature>
<evidence type="ECO:0000256" key="2">
    <source>
        <dbReference type="ARBA" id="ARBA00009085"/>
    </source>
</evidence>
<dbReference type="GO" id="GO:0006508">
    <property type="term" value="P:proteolysis"/>
    <property type="evidence" value="ECO:0007669"/>
    <property type="project" value="UniProtKB-KW"/>
</dbReference>
<feature type="compositionally biased region" description="Polar residues" evidence="13">
    <location>
        <begin position="845"/>
        <end position="862"/>
    </location>
</feature>
<dbReference type="GO" id="GO:0005634">
    <property type="term" value="C:nucleus"/>
    <property type="evidence" value="ECO:0007669"/>
    <property type="project" value="TreeGrafter"/>
</dbReference>
<dbReference type="STRING" id="6573.A0A210QGI9"/>
<dbReference type="InterPro" id="IPR050164">
    <property type="entry name" value="Peptidase_C19"/>
</dbReference>
<evidence type="ECO:0000256" key="4">
    <source>
        <dbReference type="ARBA" id="ARBA00022670"/>
    </source>
</evidence>
<dbReference type="InterPro" id="IPR018200">
    <property type="entry name" value="USP_CS"/>
</dbReference>
<comment type="caution">
    <text evidence="15">The sequence shown here is derived from an EMBL/GenBank/DDBJ whole genome shotgun (WGS) entry which is preliminary data.</text>
</comment>
<evidence type="ECO:0000313" key="16">
    <source>
        <dbReference type="Proteomes" id="UP000242188"/>
    </source>
</evidence>
<feature type="compositionally biased region" description="Basic and acidic residues" evidence="13">
    <location>
        <begin position="1128"/>
        <end position="1138"/>
    </location>
</feature>
<evidence type="ECO:0000256" key="8">
    <source>
        <dbReference type="ARBA" id="ARBA00039432"/>
    </source>
</evidence>
<proteinExistence type="inferred from homology"/>
<evidence type="ECO:0000256" key="11">
    <source>
        <dbReference type="ARBA" id="ARBA00042420"/>
    </source>
</evidence>
<feature type="compositionally biased region" description="Low complexity" evidence="13">
    <location>
        <begin position="1102"/>
        <end position="1114"/>
    </location>
</feature>
<dbReference type="InterPro" id="IPR001394">
    <property type="entry name" value="Peptidase_C19_UCH"/>
</dbReference>
<evidence type="ECO:0000256" key="9">
    <source>
        <dbReference type="ARBA" id="ARBA00041300"/>
    </source>
</evidence>
<dbReference type="PANTHER" id="PTHR24006:SF758">
    <property type="entry name" value="UBIQUITIN CARBOXYL-TERMINAL HYDROLASE 36"/>
    <property type="match status" value="1"/>
</dbReference>
<comment type="catalytic activity">
    <reaction evidence="1">
        <text>Thiol-dependent hydrolysis of ester, thioester, amide, peptide and isopeptide bonds formed by the C-terminal Gly of ubiquitin (a 76-residue protein attached to proteins as an intracellular targeting signal).</text>
        <dbReference type="EC" id="3.4.19.12"/>
    </reaction>
</comment>
<keyword evidence="4" id="KW-0645">Protease</keyword>
<accession>A0A210QGI9</accession>
<feature type="compositionally biased region" description="Low complexity" evidence="13">
    <location>
        <begin position="814"/>
        <end position="826"/>
    </location>
</feature>
<feature type="compositionally biased region" description="Basic and acidic residues" evidence="13">
    <location>
        <begin position="877"/>
        <end position="893"/>
    </location>
</feature>
<dbReference type="PROSITE" id="PS00973">
    <property type="entry name" value="USP_2"/>
    <property type="match status" value="1"/>
</dbReference>
<evidence type="ECO:0000256" key="5">
    <source>
        <dbReference type="ARBA" id="ARBA00022786"/>
    </source>
</evidence>
<feature type="region of interest" description="Disordered" evidence="13">
    <location>
        <begin position="805"/>
        <end position="1003"/>
    </location>
</feature>
<feature type="compositionally biased region" description="Basic and acidic residues" evidence="13">
    <location>
        <begin position="835"/>
        <end position="844"/>
    </location>
</feature>
<evidence type="ECO:0000256" key="3">
    <source>
        <dbReference type="ARBA" id="ARBA00012759"/>
    </source>
</evidence>
<evidence type="ECO:0000256" key="6">
    <source>
        <dbReference type="ARBA" id="ARBA00022801"/>
    </source>
</evidence>
<feature type="compositionally biased region" description="Basic and acidic residues" evidence="13">
    <location>
        <begin position="908"/>
        <end position="939"/>
    </location>
</feature>